<evidence type="ECO:0000313" key="2">
    <source>
        <dbReference type="EMBL" id="GHB27677.1"/>
    </source>
</evidence>
<keyword evidence="3" id="KW-1185">Reference proteome</keyword>
<feature type="transmembrane region" description="Helical" evidence="1">
    <location>
        <begin position="115"/>
        <end position="136"/>
    </location>
</feature>
<keyword evidence="1" id="KW-0812">Transmembrane</keyword>
<feature type="transmembrane region" description="Helical" evidence="1">
    <location>
        <begin position="70"/>
        <end position="95"/>
    </location>
</feature>
<keyword evidence="1" id="KW-1133">Transmembrane helix</keyword>
<name>A0ABQ3E6L9_9ACTN</name>
<accession>A0ABQ3E6L9</accession>
<evidence type="ECO:0000256" key="1">
    <source>
        <dbReference type="SAM" id="Phobius"/>
    </source>
</evidence>
<dbReference type="Proteomes" id="UP000599437">
    <property type="component" value="Unassembled WGS sequence"/>
</dbReference>
<feature type="transmembrane region" description="Helical" evidence="1">
    <location>
        <begin position="27"/>
        <end position="49"/>
    </location>
</feature>
<keyword evidence="1" id="KW-0472">Membrane</keyword>
<protein>
    <submittedName>
        <fullName evidence="2">ABC transporter</fullName>
    </submittedName>
</protein>
<gene>
    <name evidence="2" type="ORF">GCM10010346_58930</name>
</gene>
<feature type="transmembrane region" description="Helical" evidence="1">
    <location>
        <begin position="188"/>
        <end position="212"/>
    </location>
</feature>
<evidence type="ECO:0000313" key="3">
    <source>
        <dbReference type="Proteomes" id="UP000599437"/>
    </source>
</evidence>
<feature type="transmembrane region" description="Helical" evidence="1">
    <location>
        <begin position="143"/>
        <end position="168"/>
    </location>
</feature>
<comment type="caution">
    <text evidence="2">The sequence shown here is derived from an EMBL/GenBank/DDBJ whole genome shotgun (WGS) entry which is preliminary data.</text>
</comment>
<organism evidence="2 3">
    <name type="scientific">Streptomyces chryseus</name>
    <dbReference type="NCBI Taxonomy" id="68186"/>
    <lineage>
        <taxon>Bacteria</taxon>
        <taxon>Bacillati</taxon>
        <taxon>Actinomycetota</taxon>
        <taxon>Actinomycetes</taxon>
        <taxon>Kitasatosporales</taxon>
        <taxon>Streptomycetaceae</taxon>
        <taxon>Streptomyces</taxon>
    </lineage>
</organism>
<proteinExistence type="predicted"/>
<reference evidence="3" key="1">
    <citation type="journal article" date="2019" name="Int. J. Syst. Evol. Microbiol.">
        <title>The Global Catalogue of Microorganisms (GCM) 10K type strain sequencing project: providing services to taxonomists for standard genome sequencing and annotation.</title>
        <authorList>
            <consortium name="The Broad Institute Genomics Platform"/>
            <consortium name="The Broad Institute Genome Sequencing Center for Infectious Disease"/>
            <person name="Wu L."/>
            <person name="Ma J."/>
        </authorList>
    </citation>
    <scope>NUCLEOTIDE SEQUENCE [LARGE SCALE GENOMIC DNA]</scope>
    <source>
        <strain evidence="3">JCM 4737</strain>
    </source>
</reference>
<dbReference type="EMBL" id="BMVO01000030">
    <property type="protein sequence ID" value="GHB27677.1"/>
    <property type="molecule type" value="Genomic_DNA"/>
</dbReference>
<sequence length="217" mass="22192">MLLTAPIIGSTMANNKKNSAGVAVGEVAVNTVYVAQFALIALSMLVITAEYTSGSIRTTLQAVPRRGQLLLAKSLVAGVVSLLGGIALGLIGVGVSSMTLGDKAIFDSAEAFGSALRMGVYLALISSLTIGVAVAVRSAAGTLTIAFVGLTVMPVILQASDMGPLVYLSERMPNSAGTIFMNAADKPYAAGTAFVILALWAVVVQAAGYQVLRKRDA</sequence>